<dbReference type="Gene3D" id="3.40.30.120">
    <property type="match status" value="1"/>
</dbReference>
<dbReference type="PRINTS" id="PR00420">
    <property type="entry name" value="RNGMNOXGNASE"/>
</dbReference>
<evidence type="ECO:0000256" key="1">
    <source>
        <dbReference type="ARBA" id="ARBA00023002"/>
    </source>
</evidence>
<protein>
    <submittedName>
        <fullName evidence="4">2-polyprenyl-6-methoxyphenol hydroxylase-like FAD-dependent oxidoreductase</fullName>
    </submittedName>
</protein>
<dbReference type="InterPro" id="IPR002938">
    <property type="entry name" value="FAD-bd"/>
</dbReference>
<gene>
    <name evidence="4" type="ORF">J2W36_003146</name>
</gene>
<dbReference type="PANTHER" id="PTHR43476:SF3">
    <property type="entry name" value="FAD-BINDING MONOOXYGENASE"/>
    <property type="match status" value="1"/>
</dbReference>
<dbReference type="Gene3D" id="3.30.70.2450">
    <property type="match status" value="1"/>
</dbReference>
<dbReference type="NCBIfam" id="NF004829">
    <property type="entry name" value="PRK06183.1-3"/>
    <property type="match status" value="1"/>
</dbReference>
<dbReference type="EMBL" id="JAUSRO010000009">
    <property type="protein sequence ID" value="MDP9900880.1"/>
    <property type="molecule type" value="Genomic_DNA"/>
</dbReference>
<dbReference type="Proteomes" id="UP001226867">
    <property type="component" value="Unassembled WGS sequence"/>
</dbReference>
<reference evidence="4 5" key="1">
    <citation type="submission" date="2023-07" db="EMBL/GenBank/DDBJ databases">
        <title>Sorghum-associated microbial communities from plants grown in Nebraska, USA.</title>
        <authorList>
            <person name="Schachtman D."/>
        </authorList>
    </citation>
    <scope>NUCLEOTIDE SEQUENCE [LARGE SCALE GENOMIC DNA]</scope>
    <source>
        <strain evidence="4 5">DS1607</strain>
    </source>
</reference>
<evidence type="ECO:0000313" key="4">
    <source>
        <dbReference type="EMBL" id="MDP9900880.1"/>
    </source>
</evidence>
<feature type="domain" description="FAD-binding" evidence="3">
    <location>
        <begin position="19"/>
        <end position="367"/>
    </location>
</feature>
<dbReference type="Gene3D" id="3.50.50.60">
    <property type="entry name" value="FAD/NAD(P)-binding domain"/>
    <property type="match status" value="1"/>
</dbReference>
<feature type="compositionally biased region" description="Basic and acidic residues" evidence="2">
    <location>
        <begin position="386"/>
        <end position="397"/>
    </location>
</feature>
<comment type="caution">
    <text evidence="4">The sequence shown here is derived from an EMBL/GenBank/DDBJ whole genome shotgun (WGS) entry which is preliminary data.</text>
</comment>
<dbReference type="InterPro" id="IPR036188">
    <property type="entry name" value="FAD/NAD-bd_sf"/>
</dbReference>
<dbReference type="Pfam" id="PF01494">
    <property type="entry name" value="FAD_binding_3"/>
    <property type="match status" value="1"/>
</dbReference>
<dbReference type="PANTHER" id="PTHR43476">
    <property type="entry name" value="3-(3-HYDROXY-PHENYL)PROPIONATE/3-HYDROXYCINNAMIC ACID HYDROXYLASE"/>
    <property type="match status" value="1"/>
</dbReference>
<proteinExistence type="predicted"/>
<evidence type="ECO:0000313" key="5">
    <source>
        <dbReference type="Proteomes" id="UP001226867"/>
    </source>
</evidence>
<sequence>MQMHGDINPKLGGVTAEVADVAIVGYGPVGQAMALRLAQHGHRVVVIERWPALFGLPRAVGLDHEALRTLQALGIMAEFEPRTSLSKVYEWRNAQGEVLLAFPGLHEMAISGWSRGASFSQPVLERILDERVRTEHAGQVRLLQGRAVVGLQERPGHVVLETRRGAGPEGEGDVERIAARYVVGCDGAGSVVRSALGTTMEDLAFAADWLVVDLQPKDASQCNDDLIQICDPRRPTTMVSGGPGRRRFEFMMLEGERKEDFNNAAAAWSLLAPLGWNPSNAVLERHAVYTFRAAVAQTWRRGRLMIAGDAAHLTPPFAAQGLCAGLRDVASLAWRLDLVLRGRANEALLDGYSDERRVHARALVEFAVELGKIICLLDPQAAQARDRQLRETRKEEPGGMPAPRLGDSPLLRAGDPHAGGLGAQGRIRCFGRTGRFDDLLGNGFVLIGQGHDPASRLRPDQRAFLEELGIRSIGVGPGCPAQDVDGTYRRWFDALQCSAVLVRPDFYVYGAGEADELVGALMASWAETYAVGEEALA</sequence>
<keyword evidence="5" id="KW-1185">Reference proteome</keyword>
<dbReference type="SUPFAM" id="SSF51905">
    <property type="entry name" value="FAD/NAD(P)-binding domain"/>
    <property type="match status" value="1"/>
</dbReference>
<evidence type="ECO:0000256" key="2">
    <source>
        <dbReference type="SAM" id="MobiDB-lite"/>
    </source>
</evidence>
<keyword evidence="1" id="KW-0560">Oxidoreductase</keyword>
<organism evidence="4 5">
    <name type="scientific">Variovorax ginsengisoli</name>
    <dbReference type="NCBI Taxonomy" id="363844"/>
    <lineage>
        <taxon>Bacteria</taxon>
        <taxon>Pseudomonadati</taxon>
        <taxon>Pseudomonadota</taxon>
        <taxon>Betaproteobacteria</taxon>
        <taxon>Burkholderiales</taxon>
        <taxon>Comamonadaceae</taxon>
        <taxon>Variovorax</taxon>
    </lineage>
</organism>
<name>A0ABT9S948_9BURK</name>
<accession>A0ABT9S948</accession>
<dbReference type="InterPro" id="IPR050631">
    <property type="entry name" value="PheA/TfdB_FAD_monoxygenase"/>
</dbReference>
<feature type="region of interest" description="Disordered" evidence="2">
    <location>
        <begin position="386"/>
        <end position="413"/>
    </location>
</feature>
<dbReference type="RefSeq" id="WP_307690666.1">
    <property type="nucleotide sequence ID" value="NZ_JAUSRO010000009.1"/>
</dbReference>
<evidence type="ECO:0000259" key="3">
    <source>
        <dbReference type="Pfam" id="PF01494"/>
    </source>
</evidence>